<evidence type="ECO:0000313" key="4">
    <source>
        <dbReference type="EMBL" id="AGA79949.1"/>
    </source>
</evidence>
<dbReference type="GO" id="GO:0043748">
    <property type="term" value="F:O-succinylbenzoate synthase activity"/>
    <property type="evidence" value="ECO:0007669"/>
    <property type="project" value="UniProtKB-EC"/>
</dbReference>
<dbReference type="GO" id="GO:0016854">
    <property type="term" value="F:racemase and epimerase activity"/>
    <property type="evidence" value="ECO:0007669"/>
    <property type="project" value="UniProtKB-ARBA"/>
</dbReference>
<keyword evidence="1" id="KW-0479">Metal-binding</keyword>
<proteinExistence type="predicted"/>
<accession>L0G161</accession>
<name>L0G161_ECHVK</name>
<dbReference type="AlphaFoldDB" id="L0G161"/>
<sequence>MNHQQPNPLKVNASWHKYTLDFKFDAGTSRGVLKTKDSYFIKIWSQDDPETVGWGEAGPLPKLSPEEGKDLPSLLDTLVKNVSEKEIHRSEECILAFCEEMVATDCPSVRFALETALLDLHHGGRKLIMDNDFFSGQAKIPINGLIWMGDAAFMHQQIEDKLAQGFTCIKMKIGAINFEEECRLLAGIRERFSADEITLRVDANGAFSPAEAMDKLRRLAAFDLHSIEQPIKAGQYLEMQRLCASSPLPIALDEELIGVTELQEKAALLDTIKPPFIILKPTLVGGIKATREWIRLAEARQIGWWMTSALESNIGLNAIAQLTASYPTDLPQGLGTGQLYHNNIASPLEIQKGQLVYQPGRQWGD</sequence>
<protein>
    <recommendedName>
        <fullName evidence="2">o-succinylbenzoate synthase</fullName>
        <ecNumber evidence="2">4.2.1.113</ecNumber>
    </recommendedName>
</protein>
<dbReference type="InterPro" id="IPR036849">
    <property type="entry name" value="Enolase-like_C_sf"/>
</dbReference>
<dbReference type="GO" id="GO:0009063">
    <property type="term" value="P:amino acid catabolic process"/>
    <property type="evidence" value="ECO:0007669"/>
    <property type="project" value="InterPro"/>
</dbReference>
<dbReference type="Gene3D" id="3.20.20.120">
    <property type="entry name" value="Enolase-like C-terminal domain"/>
    <property type="match status" value="1"/>
</dbReference>
<dbReference type="PANTHER" id="PTHR48073">
    <property type="entry name" value="O-SUCCINYLBENZOATE SYNTHASE-RELATED"/>
    <property type="match status" value="1"/>
</dbReference>
<evidence type="ECO:0000256" key="1">
    <source>
        <dbReference type="ARBA" id="ARBA00022723"/>
    </source>
</evidence>
<dbReference type="Pfam" id="PF13378">
    <property type="entry name" value="MR_MLE_C"/>
    <property type="match status" value="1"/>
</dbReference>
<dbReference type="SMART" id="SM00922">
    <property type="entry name" value="MR_MLE"/>
    <property type="match status" value="1"/>
</dbReference>
<evidence type="ECO:0000313" key="5">
    <source>
        <dbReference type="Proteomes" id="UP000010796"/>
    </source>
</evidence>
<dbReference type="GO" id="GO:0009234">
    <property type="term" value="P:menaquinone biosynthetic process"/>
    <property type="evidence" value="ECO:0007669"/>
    <property type="project" value="UniProtKB-UniRule"/>
</dbReference>
<dbReference type="OrthoDB" id="9766759at2"/>
<dbReference type="PATRIC" id="fig|926556.3.peg.3930"/>
<gene>
    <name evidence="4" type="ordered locus">Echvi_3737</name>
</gene>
<dbReference type="CDD" id="cd03320">
    <property type="entry name" value="OSBS"/>
    <property type="match status" value="1"/>
</dbReference>
<dbReference type="eggNOG" id="COG4948">
    <property type="taxonomic scope" value="Bacteria"/>
</dbReference>
<dbReference type="PANTHER" id="PTHR48073:SF2">
    <property type="entry name" value="O-SUCCINYLBENZOATE SYNTHASE"/>
    <property type="match status" value="1"/>
</dbReference>
<dbReference type="InterPro" id="IPR013342">
    <property type="entry name" value="Mandelate_racemase_C"/>
</dbReference>
<dbReference type="InterPro" id="IPR029065">
    <property type="entry name" value="Enolase_C-like"/>
</dbReference>
<dbReference type="InterPro" id="IPR018110">
    <property type="entry name" value="Mandel_Rmase/mucon_lact_enz_CS"/>
</dbReference>
<dbReference type="PROSITE" id="PS00909">
    <property type="entry name" value="MR_MLE_2"/>
    <property type="match status" value="1"/>
</dbReference>
<dbReference type="KEGG" id="evi:Echvi_3737"/>
<dbReference type="Proteomes" id="UP000010796">
    <property type="component" value="Chromosome"/>
</dbReference>
<dbReference type="EC" id="4.2.1.113" evidence="2"/>
<feature type="domain" description="Mandelate racemase/muconate lactonizing enzyme C-terminal" evidence="3">
    <location>
        <begin position="151"/>
        <end position="249"/>
    </location>
</feature>
<reference evidence="5" key="1">
    <citation type="submission" date="2012-02" db="EMBL/GenBank/DDBJ databases">
        <title>The complete genome of Echinicola vietnamensis DSM 17526.</title>
        <authorList>
            <person name="Lucas S."/>
            <person name="Copeland A."/>
            <person name="Lapidus A."/>
            <person name="Glavina del Rio T."/>
            <person name="Dalin E."/>
            <person name="Tice H."/>
            <person name="Bruce D."/>
            <person name="Goodwin L."/>
            <person name="Pitluck S."/>
            <person name="Peters L."/>
            <person name="Ovchinnikova G."/>
            <person name="Teshima H."/>
            <person name="Kyrpides N."/>
            <person name="Mavromatis K."/>
            <person name="Ivanova N."/>
            <person name="Brettin T."/>
            <person name="Detter J.C."/>
            <person name="Han C."/>
            <person name="Larimer F."/>
            <person name="Land M."/>
            <person name="Hauser L."/>
            <person name="Markowitz V."/>
            <person name="Cheng J.-F."/>
            <person name="Hugenholtz P."/>
            <person name="Woyke T."/>
            <person name="Wu D."/>
            <person name="Brambilla E."/>
            <person name="Klenk H.-P."/>
            <person name="Eisen J.A."/>
        </authorList>
    </citation>
    <scope>NUCLEOTIDE SEQUENCE [LARGE SCALE GENOMIC DNA]</scope>
    <source>
        <strain evidence="5">DSM 17526 / LMG 23754 / KMM 6221</strain>
    </source>
</reference>
<dbReference type="GO" id="GO:0046872">
    <property type="term" value="F:metal ion binding"/>
    <property type="evidence" value="ECO:0007669"/>
    <property type="project" value="UniProtKB-KW"/>
</dbReference>
<dbReference type="RefSeq" id="WP_015267491.1">
    <property type="nucleotide sequence ID" value="NC_019904.1"/>
</dbReference>
<dbReference type="HOGENOM" id="CLU_030273_0_0_10"/>
<dbReference type="Gene3D" id="3.30.390.10">
    <property type="entry name" value="Enolase-like, N-terminal domain"/>
    <property type="match status" value="1"/>
</dbReference>
<dbReference type="SUPFAM" id="SSF54826">
    <property type="entry name" value="Enolase N-terminal domain-like"/>
    <property type="match status" value="1"/>
</dbReference>
<dbReference type="NCBIfam" id="TIGR01927">
    <property type="entry name" value="menC_gam_Gplu"/>
    <property type="match status" value="1"/>
</dbReference>
<dbReference type="SFLD" id="SFLDS00001">
    <property type="entry name" value="Enolase"/>
    <property type="match status" value="1"/>
</dbReference>
<dbReference type="SUPFAM" id="SSF51604">
    <property type="entry name" value="Enolase C-terminal domain-like"/>
    <property type="match status" value="1"/>
</dbReference>
<evidence type="ECO:0000259" key="3">
    <source>
        <dbReference type="SMART" id="SM00922"/>
    </source>
</evidence>
<dbReference type="EMBL" id="CP003346">
    <property type="protein sequence ID" value="AGA79949.1"/>
    <property type="molecule type" value="Genomic_DNA"/>
</dbReference>
<dbReference type="SFLD" id="SFLDF00009">
    <property type="entry name" value="o-succinylbenzoate_synthase"/>
    <property type="match status" value="1"/>
</dbReference>
<evidence type="ECO:0000256" key="2">
    <source>
        <dbReference type="NCBIfam" id="TIGR01927"/>
    </source>
</evidence>
<dbReference type="InterPro" id="IPR029017">
    <property type="entry name" value="Enolase-like_N"/>
</dbReference>
<organism evidence="4 5">
    <name type="scientific">Echinicola vietnamensis (strain DSM 17526 / LMG 23754 / KMM 6221)</name>
    <dbReference type="NCBI Taxonomy" id="926556"/>
    <lineage>
        <taxon>Bacteria</taxon>
        <taxon>Pseudomonadati</taxon>
        <taxon>Bacteroidota</taxon>
        <taxon>Cytophagia</taxon>
        <taxon>Cytophagales</taxon>
        <taxon>Cyclobacteriaceae</taxon>
        <taxon>Echinicola</taxon>
    </lineage>
</organism>
<keyword evidence="5" id="KW-1185">Reference proteome</keyword>
<dbReference type="SFLD" id="SFLDG00180">
    <property type="entry name" value="muconate_cycloisomerase"/>
    <property type="match status" value="1"/>
</dbReference>
<dbReference type="STRING" id="926556.Echvi_3737"/>